<name>A0A4Q5M4D3_9BACT</name>
<comment type="caution">
    <text evidence="3">The sequence shown here is derived from an EMBL/GenBank/DDBJ whole genome shotgun (WGS) entry which is preliminary data.</text>
</comment>
<evidence type="ECO:0000313" key="3">
    <source>
        <dbReference type="EMBL" id="RYU96727.1"/>
    </source>
</evidence>
<dbReference type="EMBL" id="SEWF01000006">
    <property type="protein sequence ID" value="RYU96727.1"/>
    <property type="molecule type" value="Genomic_DNA"/>
</dbReference>
<reference evidence="3 4" key="1">
    <citation type="submission" date="2019-02" db="EMBL/GenBank/DDBJ databases">
        <title>Bacterial novel species Emticicia sp. 17J42-9 isolated from soil.</title>
        <authorList>
            <person name="Jung H.-Y."/>
        </authorList>
    </citation>
    <scope>NUCLEOTIDE SEQUENCE [LARGE SCALE GENOMIC DNA]</scope>
    <source>
        <strain evidence="3 4">17J42-9</strain>
    </source>
</reference>
<accession>A0A4Q5M4D3</accession>
<sequence>MKKIIPALLLLLILTTGAFSQSTTITAGQTANVQLPVLKNEDISSIPSPQVGMMVFDQTFNVVRVFNGNTWTCVGCSEQAYSSVQLATVESFTLGSSKVGTNTIYSANNLGAFKISDNGIGNVKPVLSNSGAQPNGFLMDNQDVIVFETTLPWQLQILPQFDLLNIINRCQWVSPYTYTQPVDVITSADEPNLTYTVREAGSFERRECTIFGMKAYKFRNKVFTEKYAPFITFFDKLITATTSVNLYTAMGISPQAYNIISNSPWFAVNDGILTFPRADNKPQSNYGLIYFVAKSNNLPSFRMRIFTHRPSKTNIEQYFDANGNIRNRTNYLDNYYINAMDTDMPSALNFSKQSPNLKVADPPSKKEVPPPTAGTENDFN</sequence>
<dbReference type="RefSeq" id="WP_130020061.1">
    <property type="nucleotide sequence ID" value="NZ_SEWF01000006.1"/>
</dbReference>
<dbReference type="Proteomes" id="UP000293162">
    <property type="component" value="Unassembled WGS sequence"/>
</dbReference>
<dbReference type="OrthoDB" id="926126at2"/>
<feature type="region of interest" description="Disordered" evidence="1">
    <location>
        <begin position="351"/>
        <end position="380"/>
    </location>
</feature>
<proteinExistence type="predicted"/>
<evidence type="ECO:0000313" key="4">
    <source>
        <dbReference type="Proteomes" id="UP000293162"/>
    </source>
</evidence>
<gene>
    <name evidence="3" type="ORF">EWM59_06140</name>
</gene>
<keyword evidence="4" id="KW-1185">Reference proteome</keyword>
<feature type="chain" id="PRO_5020381385" evidence="2">
    <location>
        <begin position="21"/>
        <end position="380"/>
    </location>
</feature>
<organism evidence="3 4">
    <name type="scientific">Emticicia agri</name>
    <dbReference type="NCBI Taxonomy" id="2492393"/>
    <lineage>
        <taxon>Bacteria</taxon>
        <taxon>Pseudomonadati</taxon>
        <taxon>Bacteroidota</taxon>
        <taxon>Cytophagia</taxon>
        <taxon>Cytophagales</taxon>
        <taxon>Leadbetterellaceae</taxon>
        <taxon>Emticicia</taxon>
    </lineage>
</organism>
<evidence type="ECO:0000256" key="1">
    <source>
        <dbReference type="SAM" id="MobiDB-lite"/>
    </source>
</evidence>
<evidence type="ECO:0000256" key="2">
    <source>
        <dbReference type="SAM" id="SignalP"/>
    </source>
</evidence>
<keyword evidence="2" id="KW-0732">Signal</keyword>
<protein>
    <submittedName>
        <fullName evidence="3">Uncharacterized protein</fullName>
    </submittedName>
</protein>
<dbReference type="AlphaFoldDB" id="A0A4Q5M4D3"/>
<feature type="signal peptide" evidence="2">
    <location>
        <begin position="1"/>
        <end position="20"/>
    </location>
</feature>